<feature type="transmembrane region" description="Helical" evidence="1">
    <location>
        <begin position="315"/>
        <end position="333"/>
    </location>
</feature>
<protein>
    <submittedName>
        <fullName evidence="2">Uncharacterized protein</fullName>
    </submittedName>
</protein>
<evidence type="ECO:0000313" key="2">
    <source>
        <dbReference type="EMBL" id="MDM8270469.1"/>
    </source>
</evidence>
<feature type="transmembrane region" description="Helical" evidence="1">
    <location>
        <begin position="184"/>
        <end position="200"/>
    </location>
</feature>
<organism evidence="2 3">
    <name type="scientific">Thermophilibacter provencensis</name>
    <dbReference type="NCBI Taxonomy" id="1852386"/>
    <lineage>
        <taxon>Bacteria</taxon>
        <taxon>Bacillati</taxon>
        <taxon>Actinomycetota</taxon>
        <taxon>Coriobacteriia</taxon>
        <taxon>Coriobacteriales</taxon>
        <taxon>Atopobiaceae</taxon>
        <taxon>Thermophilibacter</taxon>
    </lineage>
</organism>
<feature type="transmembrane region" description="Helical" evidence="1">
    <location>
        <begin position="353"/>
        <end position="375"/>
    </location>
</feature>
<feature type="transmembrane region" description="Helical" evidence="1">
    <location>
        <begin position="236"/>
        <end position="255"/>
    </location>
</feature>
<reference evidence="2 3" key="2">
    <citation type="submission" date="2023-06" db="EMBL/GenBank/DDBJ databases">
        <title>Identification and characterization of horizontal gene transfer across gut microbiota members of farm animals based on homology search.</title>
        <authorList>
            <person name="Schwarzerova J."/>
            <person name="Nykrynova M."/>
            <person name="Jureckova K."/>
            <person name="Cejkova D."/>
            <person name="Rychlik I."/>
        </authorList>
    </citation>
    <scope>NUCLEOTIDE SEQUENCE [LARGE SCALE GENOMIC DNA]</scope>
    <source>
        <strain evidence="2 3">153_Feed</strain>
    </source>
</reference>
<keyword evidence="1" id="KW-0812">Transmembrane</keyword>
<dbReference type="Pfam" id="PF20176">
    <property type="entry name" value="DUF6541"/>
    <property type="match status" value="1"/>
</dbReference>
<dbReference type="InterPro" id="IPR046671">
    <property type="entry name" value="DUF6541"/>
</dbReference>
<comment type="caution">
    <text evidence="2">The sequence shown here is derived from an EMBL/GenBank/DDBJ whole genome shotgun (WGS) entry which is preliminary data.</text>
</comment>
<feature type="transmembrane region" description="Helical" evidence="1">
    <location>
        <begin position="291"/>
        <end position="308"/>
    </location>
</feature>
<reference evidence="2 3" key="3">
    <citation type="submission" date="2023-06" db="EMBL/GenBank/DDBJ databases">
        <authorList>
            <person name="Zeman M."/>
            <person name="Kubasova T."/>
            <person name="Jahodarova E."/>
            <person name="Nykrynova M."/>
            <person name="Rychlik I."/>
        </authorList>
    </citation>
    <scope>NUCLEOTIDE SEQUENCE [LARGE SCALE GENOMIC DNA]</scope>
    <source>
        <strain evidence="2 3">153_Feed</strain>
    </source>
</reference>
<keyword evidence="3" id="KW-1185">Reference proteome</keyword>
<feature type="transmembrane region" description="Helical" evidence="1">
    <location>
        <begin position="206"/>
        <end position="224"/>
    </location>
</feature>
<dbReference type="EMBL" id="JAUDEA010000002">
    <property type="protein sequence ID" value="MDM8270469.1"/>
    <property type="molecule type" value="Genomic_DNA"/>
</dbReference>
<feature type="transmembrane region" description="Helical" evidence="1">
    <location>
        <begin position="396"/>
        <end position="414"/>
    </location>
</feature>
<keyword evidence="1" id="KW-0472">Membrane</keyword>
<evidence type="ECO:0000256" key="1">
    <source>
        <dbReference type="SAM" id="Phobius"/>
    </source>
</evidence>
<feature type="transmembrane region" description="Helical" evidence="1">
    <location>
        <begin position="101"/>
        <end position="120"/>
    </location>
</feature>
<evidence type="ECO:0000313" key="3">
    <source>
        <dbReference type="Proteomes" id="UP001529256"/>
    </source>
</evidence>
<reference evidence="3" key="1">
    <citation type="submission" date="2023-06" db="EMBL/GenBank/DDBJ databases">
        <title>Identification and characterization of horizontal gene transfer across gut microbiota members of farm animals based on homology search.</title>
        <authorList>
            <person name="Zeman M."/>
            <person name="Kubasova T."/>
            <person name="Jahodarova E."/>
            <person name="Nykrynova M."/>
            <person name="Rychlik I."/>
        </authorList>
    </citation>
    <scope>NUCLEOTIDE SEQUENCE [LARGE SCALE GENOMIC DNA]</scope>
    <source>
        <strain evidence="3">153_Feed</strain>
    </source>
</reference>
<feature type="transmembrane region" description="Helical" evidence="1">
    <location>
        <begin position="151"/>
        <end position="172"/>
    </location>
</feature>
<gene>
    <name evidence="2" type="ORF">QUW25_02025</name>
</gene>
<proteinExistence type="predicted"/>
<dbReference type="Proteomes" id="UP001529256">
    <property type="component" value="Unassembled WGS sequence"/>
</dbReference>
<sequence length="580" mass="63259">MPALYALVGCATIYVTFVAQMEGADSFVQFDDNATHLGMISAMSEGASYSALKTTVYPSLPADQTPFSLSSFYPNAWHIAAAIVCEALGCTAPIAENATNIALVALVYPLGTCALLGCLIGERNRAAISAGAFTCLASIAFPLRMLTVHGAFPNLAAFCCLPALAALFVSLLPTRGERLFDPRLAAGFLIASAGCALTHPNSIFTASLLLLPYLLLNYLPRLIPGQGWRRISRSHFLLLTRGLLCLAYVGMWLILFNSPLFSDIVDFVWQFSRTLPEALWNVLTAGYYARFPQYLLGALIIVGLVRALRSGSLRWVGISYILIALVFVLGLTLDYETRRLISGFWYNDPERTAAMLAIAAVPLSSLGLWSVAQVLTGTWLTLQKRLGHRPLHARRVAAAALLVAAAALTCVNFDSRPMGNEPSPFGFASDQVRRTYRFSDDQVYTARERSFVQHVKELVGEDALVLNNPFDGSAFAYAADGINVYYKSCRPSNETQESASIRMSLNEISSSRSVQDAVKKTGARYLLLLDGPKHTEGDVYTMLGDYRADVWAGLNVDDDTQGFELVLSDGVLRLYKIVCD</sequence>
<accession>A0ABT7V1I1</accession>
<name>A0ABT7V1I1_9ACTN</name>
<keyword evidence="1" id="KW-1133">Transmembrane helix</keyword>
<feature type="transmembrane region" description="Helical" evidence="1">
    <location>
        <begin position="127"/>
        <end position="145"/>
    </location>
</feature>